<dbReference type="InterPro" id="IPR012902">
    <property type="entry name" value="N_methyl_site"/>
</dbReference>
<dbReference type="RefSeq" id="WP_115221404.1">
    <property type="nucleotide sequence ID" value="NZ_CAXYJE010000003.1"/>
</dbReference>
<dbReference type="OrthoDB" id="5653962at2"/>
<evidence type="ECO:0000256" key="6">
    <source>
        <dbReference type="ARBA" id="ARBA00022692"/>
    </source>
</evidence>
<evidence type="ECO:0000256" key="2">
    <source>
        <dbReference type="ARBA" id="ARBA00021549"/>
    </source>
</evidence>
<evidence type="ECO:0000256" key="10">
    <source>
        <dbReference type="ARBA" id="ARBA00030775"/>
    </source>
</evidence>
<evidence type="ECO:0000256" key="4">
    <source>
        <dbReference type="ARBA" id="ARBA00022481"/>
    </source>
</evidence>
<evidence type="ECO:0000256" key="9">
    <source>
        <dbReference type="ARBA" id="ARBA00025772"/>
    </source>
</evidence>
<keyword evidence="3" id="KW-1003">Cell membrane</keyword>
<dbReference type="Pfam" id="PF12019">
    <property type="entry name" value="GspH"/>
    <property type="match status" value="1"/>
</dbReference>
<keyword evidence="6 11" id="KW-0812">Transmembrane</keyword>
<comment type="similarity">
    <text evidence="9">Belongs to the GSP H family.</text>
</comment>
<dbReference type="GO" id="GO:0005886">
    <property type="term" value="C:plasma membrane"/>
    <property type="evidence" value="ECO:0007669"/>
    <property type="project" value="UniProtKB-SubCell"/>
</dbReference>
<evidence type="ECO:0000256" key="1">
    <source>
        <dbReference type="ARBA" id="ARBA00004377"/>
    </source>
</evidence>
<keyword evidence="8 11" id="KW-0472">Membrane</keyword>
<dbReference type="NCBIfam" id="TIGR02532">
    <property type="entry name" value="IV_pilin_GFxxxE"/>
    <property type="match status" value="1"/>
</dbReference>
<dbReference type="EMBL" id="UGOA01000001">
    <property type="protein sequence ID" value="STX42678.1"/>
    <property type="molecule type" value="Genomic_DNA"/>
</dbReference>
<evidence type="ECO:0000256" key="3">
    <source>
        <dbReference type="ARBA" id="ARBA00022475"/>
    </source>
</evidence>
<name>A0A378J5Z4_9GAMM</name>
<keyword evidence="14" id="KW-1185">Reference proteome</keyword>
<gene>
    <name evidence="13" type="ORF">NCTC13292_01714</name>
</gene>
<evidence type="ECO:0000256" key="8">
    <source>
        <dbReference type="ARBA" id="ARBA00023136"/>
    </source>
</evidence>
<feature type="domain" description="General secretion pathway GspH" evidence="12">
    <location>
        <begin position="45"/>
        <end position="151"/>
    </location>
</feature>
<evidence type="ECO:0000313" key="13">
    <source>
        <dbReference type="EMBL" id="STX42678.1"/>
    </source>
</evidence>
<evidence type="ECO:0000256" key="7">
    <source>
        <dbReference type="ARBA" id="ARBA00022989"/>
    </source>
</evidence>
<dbReference type="Pfam" id="PF07963">
    <property type="entry name" value="N_methyl"/>
    <property type="match status" value="1"/>
</dbReference>
<keyword evidence="7 11" id="KW-1133">Transmembrane helix</keyword>
<organism evidence="13 14">
    <name type="scientific">Legionella donaldsonii</name>
    <dbReference type="NCBI Taxonomy" id="45060"/>
    <lineage>
        <taxon>Bacteria</taxon>
        <taxon>Pseudomonadati</taxon>
        <taxon>Pseudomonadota</taxon>
        <taxon>Gammaproteobacteria</taxon>
        <taxon>Legionellales</taxon>
        <taxon>Legionellaceae</taxon>
        <taxon>Legionella</taxon>
    </lineage>
</organism>
<protein>
    <recommendedName>
        <fullName evidence="2">Type II secretion system protein H</fullName>
    </recommendedName>
    <alternativeName>
        <fullName evidence="10">General secretion pathway protein H</fullName>
    </alternativeName>
</protein>
<sequence length="161" mass="18725">MPKRHGLTLIELLISMALLVCLCFFGVPWGAMLYQRNQLQVREKEIITALYYARNTALLRGVRLALTPLPDSNDWSQGMILFVDNKNHQFHTGCELLHQWHWPQSSITLGWHGFHSKDYLLFSSELKRMVTSGHFLLQNPQSEPIKLVVNRFGRVLRQQNL</sequence>
<dbReference type="GO" id="GO:0015627">
    <property type="term" value="C:type II protein secretion system complex"/>
    <property type="evidence" value="ECO:0007669"/>
    <property type="project" value="InterPro"/>
</dbReference>
<dbReference type="SUPFAM" id="SSF54523">
    <property type="entry name" value="Pili subunits"/>
    <property type="match status" value="1"/>
</dbReference>
<feature type="transmembrane region" description="Helical" evidence="11">
    <location>
        <begin position="12"/>
        <end position="34"/>
    </location>
</feature>
<reference evidence="13 14" key="1">
    <citation type="submission" date="2018-06" db="EMBL/GenBank/DDBJ databases">
        <authorList>
            <consortium name="Pathogen Informatics"/>
            <person name="Doyle S."/>
        </authorList>
    </citation>
    <scope>NUCLEOTIDE SEQUENCE [LARGE SCALE GENOMIC DNA]</scope>
    <source>
        <strain evidence="13 14">NCTC13292</strain>
    </source>
</reference>
<dbReference type="InterPro" id="IPR045584">
    <property type="entry name" value="Pilin-like"/>
</dbReference>
<dbReference type="GO" id="GO:0015628">
    <property type="term" value="P:protein secretion by the type II secretion system"/>
    <property type="evidence" value="ECO:0007669"/>
    <property type="project" value="InterPro"/>
</dbReference>
<proteinExistence type="inferred from homology"/>
<evidence type="ECO:0000313" key="14">
    <source>
        <dbReference type="Proteomes" id="UP000254677"/>
    </source>
</evidence>
<dbReference type="AlphaFoldDB" id="A0A378J5Z4"/>
<keyword evidence="4" id="KW-0488">Methylation</keyword>
<dbReference type="InterPro" id="IPR022346">
    <property type="entry name" value="T2SS_GspH"/>
</dbReference>
<keyword evidence="5" id="KW-0997">Cell inner membrane</keyword>
<accession>A0A378J5Z4</accession>
<dbReference type="Gene3D" id="3.55.40.10">
    <property type="entry name" value="minor pseudopilin epsh domain"/>
    <property type="match status" value="1"/>
</dbReference>
<comment type="subcellular location">
    <subcellularLocation>
        <location evidence="1">Cell inner membrane</location>
        <topology evidence="1">Single-pass membrane protein</topology>
    </subcellularLocation>
</comment>
<evidence type="ECO:0000259" key="12">
    <source>
        <dbReference type="Pfam" id="PF12019"/>
    </source>
</evidence>
<evidence type="ECO:0000256" key="11">
    <source>
        <dbReference type="SAM" id="Phobius"/>
    </source>
</evidence>
<evidence type="ECO:0000256" key="5">
    <source>
        <dbReference type="ARBA" id="ARBA00022519"/>
    </source>
</evidence>
<dbReference type="Proteomes" id="UP000254677">
    <property type="component" value="Unassembled WGS sequence"/>
</dbReference>